<keyword evidence="2" id="KW-1185">Reference proteome</keyword>
<feature type="non-terminal residue" evidence="1">
    <location>
        <position position="1"/>
    </location>
</feature>
<proteinExistence type="predicted"/>
<dbReference type="Proteomes" id="UP000789702">
    <property type="component" value="Unassembled WGS sequence"/>
</dbReference>
<name>A0ACA9LC68_9GLOM</name>
<protein>
    <submittedName>
        <fullName evidence="1">11810_t:CDS:1</fullName>
    </submittedName>
</protein>
<sequence length="118" mass="13270">VESLSCKNCLPPPVTTDKTLLPVIYEENEDNSSILLKYEVGPKRTILDHNINNLLNNGTEPEQTKLEQNINCSDNIHYNDDLEGTTFNGLNTANGEADVENKIIFYMFLVKQETPLGE</sequence>
<reference evidence="1" key="1">
    <citation type="submission" date="2021-06" db="EMBL/GenBank/DDBJ databases">
        <authorList>
            <person name="Kallberg Y."/>
            <person name="Tangrot J."/>
            <person name="Rosling A."/>
        </authorList>
    </citation>
    <scope>NUCLEOTIDE SEQUENCE</scope>
    <source>
        <strain evidence="1">IL203A</strain>
    </source>
</reference>
<evidence type="ECO:0000313" key="2">
    <source>
        <dbReference type="Proteomes" id="UP000789702"/>
    </source>
</evidence>
<dbReference type="EMBL" id="CAJVPU010003712">
    <property type="protein sequence ID" value="CAG8521943.1"/>
    <property type="molecule type" value="Genomic_DNA"/>
</dbReference>
<gene>
    <name evidence="1" type="ORF">DHETER_LOCUS3959</name>
</gene>
<comment type="caution">
    <text evidence="1">The sequence shown here is derived from an EMBL/GenBank/DDBJ whole genome shotgun (WGS) entry which is preliminary data.</text>
</comment>
<accession>A0ACA9LC68</accession>
<organism evidence="1 2">
    <name type="scientific">Dentiscutata heterogama</name>
    <dbReference type="NCBI Taxonomy" id="1316150"/>
    <lineage>
        <taxon>Eukaryota</taxon>
        <taxon>Fungi</taxon>
        <taxon>Fungi incertae sedis</taxon>
        <taxon>Mucoromycota</taxon>
        <taxon>Glomeromycotina</taxon>
        <taxon>Glomeromycetes</taxon>
        <taxon>Diversisporales</taxon>
        <taxon>Gigasporaceae</taxon>
        <taxon>Dentiscutata</taxon>
    </lineage>
</organism>
<evidence type="ECO:0000313" key="1">
    <source>
        <dbReference type="EMBL" id="CAG8521943.1"/>
    </source>
</evidence>